<dbReference type="InterPro" id="IPR039420">
    <property type="entry name" value="WalR-like"/>
</dbReference>
<feature type="modified residue" description="4-aspartylphosphate" evidence="6">
    <location>
        <position position="52"/>
    </location>
</feature>
<comment type="caution">
    <text evidence="10">The sequence shown here is derived from an EMBL/GenBank/DDBJ whole genome shotgun (WGS) entry which is preliminary data.</text>
</comment>
<evidence type="ECO:0000256" key="1">
    <source>
        <dbReference type="ARBA" id="ARBA00022553"/>
    </source>
</evidence>
<dbReference type="GeneID" id="92927178"/>
<dbReference type="GO" id="GO:0006355">
    <property type="term" value="P:regulation of DNA-templated transcription"/>
    <property type="evidence" value="ECO:0007669"/>
    <property type="project" value="InterPro"/>
</dbReference>
<proteinExistence type="predicted"/>
<accession>A0A495WGY2</accession>
<dbReference type="EMBL" id="RBXN01000001">
    <property type="protein sequence ID" value="RKT60981.1"/>
    <property type="molecule type" value="Genomic_DNA"/>
</dbReference>
<dbReference type="InterPro" id="IPR001789">
    <property type="entry name" value="Sig_transdc_resp-reg_receiver"/>
</dbReference>
<dbReference type="GO" id="GO:0032993">
    <property type="term" value="C:protein-DNA complex"/>
    <property type="evidence" value="ECO:0007669"/>
    <property type="project" value="TreeGrafter"/>
</dbReference>
<dbReference type="Gene3D" id="3.40.50.2300">
    <property type="match status" value="1"/>
</dbReference>
<dbReference type="SUPFAM" id="SSF52172">
    <property type="entry name" value="CheY-like"/>
    <property type="match status" value="1"/>
</dbReference>
<dbReference type="Gene3D" id="1.10.10.10">
    <property type="entry name" value="Winged helix-like DNA-binding domain superfamily/Winged helix DNA-binding domain"/>
    <property type="match status" value="1"/>
</dbReference>
<dbReference type="InterPro" id="IPR036388">
    <property type="entry name" value="WH-like_DNA-bd_sf"/>
</dbReference>
<reference evidence="10 11" key="1">
    <citation type="submission" date="2018-10" db="EMBL/GenBank/DDBJ databases">
        <title>Genomic Encyclopedia of Archaeal and Bacterial Type Strains, Phase II (KMG-II): from individual species to whole genera.</title>
        <authorList>
            <person name="Goeker M."/>
        </authorList>
    </citation>
    <scope>NUCLEOTIDE SEQUENCE [LARGE SCALE GENOMIC DNA]</scope>
    <source>
        <strain evidence="10 11">NSB1</strain>
    </source>
</reference>
<keyword evidence="1 6" id="KW-0597">Phosphoprotein</keyword>
<evidence type="ECO:0000259" key="9">
    <source>
        <dbReference type="PROSITE" id="PS51755"/>
    </source>
</evidence>
<keyword evidence="11" id="KW-1185">Reference proteome</keyword>
<dbReference type="PANTHER" id="PTHR48111:SF22">
    <property type="entry name" value="REGULATOR OF RPOS"/>
    <property type="match status" value="1"/>
</dbReference>
<evidence type="ECO:0000256" key="7">
    <source>
        <dbReference type="PROSITE-ProRule" id="PRU01091"/>
    </source>
</evidence>
<keyword evidence="4 7" id="KW-0238">DNA-binding</keyword>
<dbReference type="SMART" id="SM00448">
    <property type="entry name" value="REC"/>
    <property type="match status" value="1"/>
</dbReference>
<keyword evidence="3" id="KW-0805">Transcription regulation</keyword>
<dbReference type="InterPro" id="IPR001867">
    <property type="entry name" value="OmpR/PhoB-type_DNA-bd"/>
</dbReference>
<dbReference type="OrthoDB" id="9790442at2"/>
<evidence type="ECO:0000256" key="4">
    <source>
        <dbReference type="ARBA" id="ARBA00023125"/>
    </source>
</evidence>
<evidence type="ECO:0000256" key="5">
    <source>
        <dbReference type="ARBA" id="ARBA00023163"/>
    </source>
</evidence>
<dbReference type="FunFam" id="1.10.10.10:FF:000005">
    <property type="entry name" value="Two-component system response regulator"/>
    <property type="match status" value="1"/>
</dbReference>
<dbReference type="SMART" id="SM00862">
    <property type="entry name" value="Trans_reg_C"/>
    <property type="match status" value="1"/>
</dbReference>
<feature type="DNA-binding region" description="OmpR/PhoB-type" evidence="7">
    <location>
        <begin position="127"/>
        <end position="225"/>
    </location>
</feature>
<evidence type="ECO:0000256" key="6">
    <source>
        <dbReference type="PROSITE-ProRule" id="PRU00169"/>
    </source>
</evidence>
<dbReference type="PROSITE" id="PS50110">
    <property type="entry name" value="RESPONSE_REGULATORY"/>
    <property type="match status" value="1"/>
</dbReference>
<dbReference type="Gene3D" id="6.10.250.690">
    <property type="match status" value="1"/>
</dbReference>
<evidence type="ECO:0000259" key="8">
    <source>
        <dbReference type="PROSITE" id="PS50110"/>
    </source>
</evidence>
<keyword evidence="5" id="KW-0804">Transcription</keyword>
<dbReference type="RefSeq" id="WP_022602514.1">
    <property type="nucleotide sequence ID" value="NZ_KI440832.1"/>
</dbReference>
<protein>
    <submittedName>
        <fullName evidence="10">DNA-binding response OmpR family regulator</fullName>
    </submittedName>
</protein>
<dbReference type="PROSITE" id="PS51755">
    <property type="entry name" value="OMPR_PHOB"/>
    <property type="match status" value="1"/>
</dbReference>
<feature type="domain" description="Response regulatory" evidence="8">
    <location>
        <begin position="3"/>
        <end position="118"/>
    </location>
</feature>
<evidence type="ECO:0000313" key="10">
    <source>
        <dbReference type="EMBL" id="RKT60981.1"/>
    </source>
</evidence>
<organism evidence="10 11">
    <name type="scientific">Coprobacter fastidiosus NSB1 = JCM 33896</name>
    <dbReference type="NCBI Taxonomy" id="1349822"/>
    <lineage>
        <taxon>Bacteria</taxon>
        <taxon>Pseudomonadati</taxon>
        <taxon>Bacteroidota</taxon>
        <taxon>Bacteroidia</taxon>
        <taxon>Bacteroidales</taxon>
        <taxon>Barnesiellaceae</taxon>
        <taxon>Coprobacter</taxon>
    </lineage>
</organism>
<dbReference type="Pfam" id="PF00486">
    <property type="entry name" value="Trans_reg_C"/>
    <property type="match status" value="1"/>
</dbReference>
<evidence type="ECO:0000256" key="3">
    <source>
        <dbReference type="ARBA" id="ARBA00023015"/>
    </source>
</evidence>
<dbReference type="GO" id="GO:0000156">
    <property type="term" value="F:phosphorelay response regulator activity"/>
    <property type="evidence" value="ECO:0007669"/>
    <property type="project" value="TreeGrafter"/>
</dbReference>
<name>A0A495WGY2_9BACT</name>
<dbReference type="CDD" id="cd17574">
    <property type="entry name" value="REC_OmpR"/>
    <property type="match status" value="1"/>
</dbReference>
<dbReference type="GO" id="GO:0000976">
    <property type="term" value="F:transcription cis-regulatory region binding"/>
    <property type="evidence" value="ECO:0007669"/>
    <property type="project" value="TreeGrafter"/>
</dbReference>
<dbReference type="PANTHER" id="PTHR48111">
    <property type="entry name" value="REGULATOR OF RPOS"/>
    <property type="match status" value="1"/>
</dbReference>
<gene>
    <name evidence="10" type="ORF">BC742_0018</name>
</gene>
<dbReference type="Proteomes" id="UP000269493">
    <property type="component" value="Unassembled WGS sequence"/>
</dbReference>
<dbReference type="InterPro" id="IPR011006">
    <property type="entry name" value="CheY-like_superfamily"/>
</dbReference>
<dbReference type="AlphaFoldDB" id="A0A495WGY2"/>
<dbReference type="GO" id="GO:0005829">
    <property type="term" value="C:cytosol"/>
    <property type="evidence" value="ECO:0007669"/>
    <property type="project" value="TreeGrafter"/>
</dbReference>
<sequence length="226" mass="25789">MAYILLAEDEINIASFIERGLQESGHTVYTVHDGISAWKAIQQKQYDILILDIIMPQMNGLEVCKKFRQTEGYRTPILLLTALGTSDDIVSGLEAGADDYLVKPFNFQELGARIKALVRRSCNDKSVQTLTCADLVLNCNTRKAQRGTQEIELTVKEYRLLEYFLQNQGCVLSRMNLLKNVWDKNFDPNTNIVDVYVNYLRAKIDKDFDKKLIHTVMGTGYIMEAH</sequence>
<feature type="domain" description="OmpR/PhoB-type" evidence="9">
    <location>
        <begin position="127"/>
        <end position="225"/>
    </location>
</feature>
<dbReference type="CDD" id="cd00383">
    <property type="entry name" value="trans_reg_C"/>
    <property type="match status" value="1"/>
</dbReference>
<dbReference type="Pfam" id="PF00072">
    <property type="entry name" value="Response_reg"/>
    <property type="match status" value="1"/>
</dbReference>
<evidence type="ECO:0000256" key="2">
    <source>
        <dbReference type="ARBA" id="ARBA00023012"/>
    </source>
</evidence>
<dbReference type="FunFam" id="3.40.50.2300:FF:000001">
    <property type="entry name" value="DNA-binding response regulator PhoB"/>
    <property type="match status" value="1"/>
</dbReference>
<keyword evidence="2" id="KW-0902">Two-component regulatory system</keyword>
<evidence type="ECO:0000313" key="11">
    <source>
        <dbReference type="Proteomes" id="UP000269493"/>
    </source>
</evidence>